<dbReference type="SUPFAM" id="SSF46626">
    <property type="entry name" value="Cytochrome c"/>
    <property type="match status" value="1"/>
</dbReference>
<feature type="domain" description="Cytochrome c" evidence="6">
    <location>
        <begin position="20"/>
        <end position="101"/>
    </location>
</feature>
<evidence type="ECO:0000313" key="8">
    <source>
        <dbReference type="Proteomes" id="UP000324159"/>
    </source>
</evidence>
<evidence type="ECO:0000256" key="4">
    <source>
        <dbReference type="PROSITE-ProRule" id="PRU00433"/>
    </source>
</evidence>
<feature type="chain" id="PRO_5022996065" description="Cytochrome c domain-containing protein" evidence="5">
    <location>
        <begin position="20"/>
        <end position="101"/>
    </location>
</feature>
<accession>A0A5D3WGF6</accession>
<dbReference type="AlphaFoldDB" id="A0A5D3WGF6"/>
<keyword evidence="3 4" id="KW-0408">Iron</keyword>
<reference evidence="7 8" key="1">
    <citation type="submission" date="2019-07" db="EMBL/GenBank/DDBJ databases">
        <title>Genomic Encyclopedia of Type Strains, Phase IV (KMG-IV): sequencing the most valuable type-strain genomes for metagenomic binning, comparative biology and taxonomic classification.</title>
        <authorList>
            <person name="Goeker M."/>
        </authorList>
    </citation>
    <scope>NUCLEOTIDE SEQUENCE [LARGE SCALE GENOMIC DNA]</scope>
    <source>
        <strain evidence="7 8">SS015</strain>
    </source>
</reference>
<keyword evidence="8" id="KW-1185">Reference proteome</keyword>
<evidence type="ECO:0000256" key="5">
    <source>
        <dbReference type="SAM" id="SignalP"/>
    </source>
</evidence>
<feature type="signal peptide" evidence="5">
    <location>
        <begin position="1"/>
        <end position="19"/>
    </location>
</feature>
<name>A0A5D3WGF6_9BACT</name>
<dbReference type="Gene3D" id="1.10.760.10">
    <property type="entry name" value="Cytochrome c-like domain"/>
    <property type="match status" value="1"/>
</dbReference>
<keyword evidence="1 4" id="KW-0349">Heme</keyword>
<evidence type="ECO:0000256" key="3">
    <source>
        <dbReference type="ARBA" id="ARBA00023004"/>
    </source>
</evidence>
<dbReference type="OrthoDB" id="9781261at2"/>
<dbReference type="GO" id="GO:0046872">
    <property type="term" value="F:metal ion binding"/>
    <property type="evidence" value="ECO:0007669"/>
    <property type="project" value="UniProtKB-KW"/>
</dbReference>
<evidence type="ECO:0000313" key="7">
    <source>
        <dbReference type="EMBL" id="TYO97521.1"/>
    </source>
</evidence>
<comment type="caution">
    <text evidence="7">The sequence shown here is derived from an EMBL/GenBank/DDBJ whole genome shotgun (WGS) entry which is preliminary data.</text>
</comment>
<evidence type="ECO:0000259" key="6">
    <source>
        <dbReference type="PROSITE" id="PS51007"/>
    </source>
</evidence>
<keyword evidence="5" id="KW-0732">Signal</keyword>
<dbReference type="GO" id="GO:0020037">
    <property type="term" value="F:heme binding"/>
    <property type="evidence" value="ECO:0007669"/>
    <property type="project" value="InterPro"/>
</dbReference>
<evidence type="ECO:0000256" key="1">
    <source>
        <dbReference type="ARBA" id="ARBA00022617"/>
    </source>
</evidence>
<dbReference type="GO" id="GO:0009055">
    <property type="term" value="F:electron transfer activity"/>
    <property type="evidence" value="ECO:0007669"/>
    <property type="project" value="InterPro"/>
</dbReference>
<keyword evidence="2 4" id="KW-0479">Metal-binding</keyword>
<protein>
    <recommendedName>
        <fullName evidence="6">Cytochrome c domain-containing protein</fullName>
    </recommendedName>
</protein>
<dbReference type="Proteomes" id="UP000324159">
    <property type="component" value="Unassembled WGS sequence"/>
</dbReference>
<dbReference type="EMBL" id="VNIB01000010">
    <property type="protein sequence ID" value="TYO97521.1"/>
    <property type="molecule type" value="Genomic_DNA"/>
</dbReference>
<gene>
    <name evidence="7" type="ORF">EDC39_11061</name>
</gene>
<organism evidence="7 8">
    <name type="scientific">Geothermobacter ehrlichii</name>
    <dbReference type="NCBI Taxonomy" id="213224"/>
    <lineage>
        <taxon>Bacteria</taxon>
        <taxon>Pseudomonadati</taxon>
        <taxon>Thermodesulfobacteriota</taxon>
        <taxon>Desulfuromonadia</taxon>
        <taxon>Desulfuromonadales</taxon>
        <taxon>Geothermobacteraceae</taxon>
        <taxon>Geothermobacter</taxon>
    </lineage>
</organism>
<dbReference type="InterPro" id="IPR036909">
    <property type="entry name" value="Cyt_c-like_dom_sf"/>
</dbReference>
<dbReference type="RefSeq" id="WP_148896419.1">
    <property type="nucleotide sequence ID" value="NZ_VNIB01000010.1"/>
</dbReference>
<dbReference type="InterPro" id="IPR009056">
    <property type="entry name" value="Cyt_c-like_dom"/>
</dbReference>
<dbReference type="PROSITE" id="PS51007">
    <property type="entry name" value="CYTC"/>
    <property type="match status" value="1"/>
</dbReference>
<proteinExistence type="predicted"/>
<evidence type="ECO:0000256" key="2">
    <source>
        <dbReference type="ARBA" id="ARBA00022723"/>
    </source>
</evidence>
<sequence>MSRLILLAIFLLLTPQVCAADEARARGLINALGCKGCHRFEGSGGSIGPSLDQVGRHRDRQAILRLLRTPPPVETGRPMPSYAFLPQDDLEALADFFAGQQ</sequence>